<comment type="similarity">
    <text evidence="1 3">Belongs to the ribose-phosphate pyrophosphokinase family.</text>
</comment>
<dbReference type="GO" id="GO:0000287">
    <property type="term" value="F:magnesium ion binding"/>
    <property type="evidence" value="ECO:0007669"/>
    <property type="project" value="InterPro"/>
</dbReference>
<dbReference type="CDD" id="cd06223">
    <property type="entry name" value="PRTases_typeI"/>
    <property type="match status" value="1"/>
</dbReference>
<evidence type="ECO:0000256" key="3">
    <source>
        <dbReference type="RuleBase" id="RU004324"/>
    </source>
</evidence>
<dbReference type="AlphaFoldDB" id="A0A8J1Y1K8"/>
<dbReference type="SUPFAM" id="SSF53271">
    <property type="entry name" value="PRTase-like"/>
    <property type="match status" value="2"/>
</dbReference>
<comment type="caution">
    <text evidence="6">The sequence shown here is derived from an EMBL/GenBank/DDBJ whole genome shotgun (WGS) entry which is preliminary data.</text>
</comment>
<name>A0A8J1Y1K8_OWEFU</name>
<dbReference type="Pfam" id="PF00156">
    <property type="entry name" value="Pribosyltran"/>
    <property type="match status" value="1"/>
</dbReference>
<dbReference type="EMBL" id="CAIIXF020000001">
    <property type="protein sequence ID" value="CAH1773697.1"/>
    <property type="molecule type" value="Genomic_DNA"/>
</dbReference>
<reference evidence="6" key="1">
    <citation type="submission" date="2022-03" db="EMBL/GenBank/DDBJ databases">
        <authorList>
            <person name="Martin C."/>
        </authorList>
    </citation>
    <scope>NUCLEOTIDE SEQUENCE</scope>
</reference>
<dbReference type="PANTHER" id="PTHR10210:SF45">
    <property type="entry name" value="RIBOSE-PHOSPHATE PYROPHOSPHOKINASE 3, CHLOROPLASTIC"/>
    <property type="match status" value="1"/>
</dbReference>
<organism evidence="6 7">
    <name type="scientific">Owenia fusiformis</name>
    <name type="common">Polychaete worm</name>
    <dbReference type="NCBI Taxonomy" id="6347"/>
    <lineage>
        <taxon>Eukaryota</taxon>
        <taxon>Metazoa</taxon>
        <taxon>Spiralia</taxon>
        <taxon>Lophotrochozoa</taxon>
        <taxon>Annelida</taxon>
        <taxon>Polychaeta</taxon>
        <taxon>Sedentaria</taxon>
        <taxon>Canalipalpata</taxon>
        <taxon>Sabellida</taxon>
        <taxon>Oweniida</taxon>
        <taxon>Oweniidae</taxon>
        <taxon>Owenia</taxon>
    </lineage>
</organism>
<evidence type="ECO:0000259" key="5">
    <source>
        <dbReference type="Pfam" id="PF13793"/>
    </source>
</evidence>
<dbReference type="Gene3D" id="3.40.50.2020">
    <property type="match status" value="2"/>
</dbReference>
<dbReference type="InterPro" id="IPR005946">
    <property type="entry name" value="Rib-P_diPkinase"/>
</dbReference>
<dbReference type="GO" id="GO:0002189">
    <property type="term" value="C:ribose phosphate diphosphokinase complex"/>
    <property type="evidence" value="ECO:0007669"/>
    <property type="project" value="TreeGrafter"/>
</dbReference>
<dbReference type="NCBIfam" id="TIGR01251">
    <property type="entry name" value="ribP_PPkin"/>
    <property type="match status" value="1"/>
</dbReference>
<dbReference type="GO" id="GO:0005737">
    <property type="term" value="C:cytoplasm"/>
    <property type="evidence" value="ECO:0007669"/>
    <property type="project" value="TreeGrafter"/>
</dbReference>
<protein>
    <submittedName>
        <fullName evidence="6">Uncharacterized protein</fullName>
    </submittedName>
</protein>
<dbReference type="InterPro" id="IPR000836">
    <property type="entry name" value="PRTase_dom"/>
</dbReference>
<evidence type="ECO:0000256" key="1">
    <source>
        <dbReference type="ARBA" id="ARBA00006478"/>
    </source>
</evidence>
<feature type="domain" description="Phosphoribosyltransferase" evidence="4">
    <location>
        <begin position="244"/>
        <end position="291"/>
    </location>
</feature>
<dbReference type="Proteomes" id="UP000749559">
    <property type="component" value="Unassembled WGS sequence"/>
</dbReference>
<evidence type="ECO:0000256" key="2">
    <source>
        <dbReference type="ARBA" id="ARBA00022727"/>
    </source>
</evidence>
<evidence type="ECO:0000259" key="4">
    <source>
        <dbReference type="Pfam" id="PF00156"/>
    </source>
</evidence>
<keyword evidence="2 3" id="KW-0545">Nucleotide biosynthesis</keyword>
<keyword evidence="7" id="KW-1185">Reference proteome</keyword>
<evidence type="ECO:0000313" key="7">
    <source>
        <dbReference type="Proteomes" id="UP000749559"/>
    </source>
</evidence>
<dbReference type="PANTHER" id="PTHR10210">
    <property type="entry name" value="RIBOSE-PHOSPHATE DIPHOSPHOKINASE FAMILY MEMBER"/>
    <property type="match status" value="1"/>
</dbReference>
<accession>A0A8J1Y1K8</accession>
<evidence type="ECO:0000313" key="6">
    <source>
        <dbReference type="EMBL" id="CAH1773697.1"/>
    </source>
</evidence>
<sequence>MATRSQICLFSHPEMEVVAEKIARTCSADGKHEFVSQESEMLTRHLSRSSSFKGALEPRSVCFKKSINWGKFNDGFPNLFINDVKEIAGKDVIFLASFHSPQVIFEQLGIMYAIPRYLARSFTVILPYFPTGTMERVDKEGQIATAKTLAAMLSHIPMTSRGPAQLVIFDIHALQERFYFSENVIPRLESAIPLLLREMRNLGDKNNLAIAFPDDGAHKRFNSFFPGARFIICSKIRDGDQRVVKINEGDPMGLHVIIVDDLIQTGGTLKECGRALLKAGADKISAYVTHAVFPKDSWKSFTGDSVKFENFWITDSVPHSTQIAQHSPFKLLSLSDVIADTLLVNMPKAKDRGDKANGPYIRKAKDNNNASELVDDEDLDVSMEEVHLE</sequence>
<gene>
    <name evidence="6" type="ORF">OFUS_LOCUS1263</name>
</gene>
<proteinExistence type="inferred from homology"/>
<dbReference type="OrthoDB" id="10263753at2759"/>
<dbReference type="Pfam" id="PF13793">
    <property type="entry name" value="Pribosyltran_N"/>
    <property type="match status" value="1"/>
</dbReference>
<feature type="domain" description="Ribose-phosphate pyrophosphokinase N-terminal" evidence="5">
    <location>
        <begin position="67"/>
        <end position="155"/>
    </location>
</feature>
<dbReference type="InterPro" id="IPR029099">
    <property type="entry name" value="Pribosyltran_N"/>
</dbReference>
<dbReference type="SMART" id="SM01400">
    <property type="entry name" value="Pribosyltran_N"/>
    <property type="match status" value="1"/>
</dbReference>
<dbReference type="GO" id="GO:0006015">
    <property type="term" value="P:5-phosphoribose 1-diphosphate biosynthetic process"/>
    <property type="evidence" value="ECO:0007669"/>
    <property type="project" value="TreeGrafter"/>
</dbReference>
<dbReference type="GO" id="GO:0006164">
    <property type="term" value="P:purine nucleotide biosynthetic process"/>
    <property type="evidence" value="ECO:0007669"/>
    <property type="project" value="TreeGrafter"/>
</dbReference>
<dbReference type="InterPro" id="IPR029057">
    <property type="entry name" value="PRTase-like"/>
</dbReference>